<dbReference type="Proteomes" id="UP000548423">
    <property type="component" value="Unassembled WGS sequence"/>
</dbReference>
<reference evidence="5" key="2">
    <citation type="submission" date="2020-08" db="EMBL/GenBank/DDBJ databases">
        <title>The Agave Microbiome: Exploring the role of microbial communities in plant adaptations to desert environments.</title>
        <authorList>
            <person name="Partida-Martinez L.P."/>
        </authorList>
    </citation>
    <scope>NUCLEOTIDE SEQUENCE [LARGE SCALE GENOMIC DNA]</scope>
    <source>
        <strain evidence="5">AT2.8</strain>
    </source>
</reference>
<evidence type="ECO:0000256" key="1">
    <source>
        <dbReference type="SAM" id="MobiDB-lite"/>
    </source>
</evidence>
<keyword evidence="2" id="KW-1133">Transmembrane helix</keyword>
<dbReference type="SUPFAM" id="SSF52266">
    <property type="entry name" value="SGNH hydrolase"/>
    <property type="match status" value="1"/>
</dbReference>
<dbReference type="Gene3D" id="3.40.50.1110">
    <property type="entry name" value="SGNH hydrolase"/>
    <property type="match status" value="1"/>
</dbReference>
<dbReference type="EMBL" id="JACCBX010000009">
    <property type="protein sequence ID" value="NYE07338.1"/>
    <property type="molecule type" value="Genomic_DNA"/>
</dbReference>
<evidence type="ECO:0000313" key="5">
    <source>
        <dbReference type="Proteomes" id="UP000548423"/>
    </source>
</evidence>
<dbReference type="PANTHER" id="PTHR30383">
    <property type="entry name" value="THIOESTERASE 1/PROTEASE 1/LYSOPHOSPHOLIPASE L1"/>
    <property type="match status" value="1"/>
</dbReference>
<sequence length="319" mass="36359">MRRKKASVMNFFGILLFVGVVLYLLLPKSDPVKIERVKAITSFNQDQPEITEATVTEDATADKEIQAEQEEETDKPITEDIKTKVREVVEIAFDFFKNDQKIVAIGDSLTEGVGDETKSGGYVGILNHTFEGNNLNISVENFGKKGNRTDQLLKRLEKEDVASTIKEADVVLITIGANDIMNVLKTNFMNVTMEPFQEERVKYIERLEAIFSKINELNPDTQIYLIGFYNPFERHFGEIKELGMIIDSWNEAGKSLAEKYDHVRYIPTKDLFSNTNLDLLAEDEFHPNTTGYKLMAQRVLEYLEEPNKETEINSVEVPS</sequence>
<feature type="domain" description="SGNH hydrolase-type esterase" evidence="3">
    <location>
        <begin position="104"/>
        <end position="294"/>
    </location>
</feature>
<dbReference type="InterPro" id="IPR036514">
    <property type="entry name" value="SGNH_hydro_sf"/>
</dbReference>
<accession>A0A852TJC7</accession>
<dbReference type="CDD" id="cd04506">
    <property type="entry name" value="SGNH_hydrolase_YpmR_like"/>
    <property type="match status" value="1"/>
</dbReference>
<proteinExistence type="predicted"/>
<dbReference type="Pfam" id="PF13472">
    <property type="entry name" value="Lipase_GDSL_2"/>
    <property type="match status" value="1"/>
</dbReference>
<organism evidence="4 5">
    <name type="scientific">Neobacillus niacini</name>
    <dbReference type="NCBI Taxonomy" id="86668"/>
    <lineage>
        <taxon>Bacteria</taxon>
        <taxon>Bacillati</taxon>
        <taxon>Bacillota</taxon>
        <taxon>Bacilli</taxon>
        <taxon>Bacillales</taxon>
        <taxon>Bacillaceae</taxon>
        <taxon>Neobacillus</taxon>
    </lineage>
</organism>
<evidence type="ECO:0000313" key="4">
    <source>
        <dbReference type="EMBL" id="NYE07338.1"/>
    </source>
</evidence>
<evidence type="ECO:0000259" key="3">
    <source>
        <dbReference type="Pfam" id="PF13472"/>
    </source>
</evidence>
<protein>
    <submittedName>
        <fullName evidence="4">Lysophospholipase L1-like esterase</fullName>
    </submittedName>
</protein>
<evidence type="ECO:0000256" key="2">
    <source>
        <dbReference type="SAM" id="Phobius"/>
    </source>
</evidence>
<gene>
    <name evidence="4" type="ORF">F4694_004149</name>
</gene>
<name>A0A852TJC7_9BACI</name>
<comment type="caution">
    <text evidence="4">The sequence shown here is derived from an EMBL/GenBank/DDBJ whole genome shotgun (WGS) entry which is preliminary data.</text>
</comment>
<dbReference type="InterPro" id="IPR051532">
    <property type="entry name" value="Ester_Hydrolysis_Enzymes"/>
</dbReference>
<dbReference type="GO" id="GO:0004622">
    <property type="term" value="F:phosphatidylcholine lysophospholipase activity"/>
    <property type="evidence" value="ECO:0007669"/>
    <property type="project" value="TreeGrafter"/>
</dbReference>
<reference evidence="5" key="1">
    <citation type="submission" date="2020-07" db="EMBL/GenBank/DDBJ databases">
        <authorList>
            <person name="Partida-Martinez L."/>
            <person name="Huntemann M."/>
            <person name="Clum A."/>
            <person name="Wang J."/>
            <person name="Palaniappan K."/>
            <person name="Ritter S."/>
            <person name="Chen I.-M."/>
            <person name="Stamatis D."/>
            <person name="Reddy T."/>
            <person name="O'Malley R."/>
            <person name="Daum C."/>
            <person name="Shapiro N."/>
            <person name="Ivanova N."/>
            <person name="Kyrpides N."/>
            <person name="Woyke T."/>
        </authorList>
    </citation>
    <scope>NUCLEOTIDE SEQUENCE [LARGE SCALE GENOMIC DNA]</scope>
    <source>
        <strain evidence="5">AT2.8</strain>
    </source>
</reference>
<dbReference type="PANTHER" id="PTHR30383:SF27">
    <property type="entry name" value="SPORE GERMINATION LIPASE LIPC"/>
    <property type="match status" value="1"/>
</dbReference>
<dbReference type="AlphaFoldDB" id="A0A852TJC7"/>
<feature type="region of interest" description="Disordered" evidence="1">
    <location>
        <begin position="51"/>
        <end position="75"/>
    </location>
</feature>
<keyword evidence="2" id="KW-0472">Membrane</keyword>
<feature type="transmembrane region" description="Helical" evidence="2">
    <location>
        <begin position="7"/>
        <end position="26"/>
    </location>
</feature>
<keyword evidence="2" id="KW-0812">Transmembrane</keyword>
<dbReference type="InterPro" id="IPR013830">
    <property type="entry name" value="SGNH_hydro"/>
</dbReference>